<dbReference type="Proteomes" id="UP000027318">
    <property type="component" value="Unassembled WGS sequence"/>
</dbReference>
<evidence type="ECO:0000313" key="1">
    <source>
        <dbReference type="EMBL" id="KDE39316.1"/>
    </source>
</evidence>
<comment type="caution">
    <text evidence="1">The sequence shown here is derived from an EMBL/GenBank/DDBJ whole genome shotgun (WGS) entry which is preliminary data.</text>
</comment>
<evidence type="ECO:0000313" key="2">
    <source>
        <dbReference type="Proteomes" id="UP000027318"/>
    </source>
</evidence>
<dbReference type="EMBL" id="JMSZ01000032">
    <property type="protein sequence ID" value="KDE39316.1"/>
    <property type="molecule type" value="Genomic_DNA"/>
</dbReference>
<evidence type="ECO:0008006" key="3">
    <source>
        <dbReference type="Google" id="ProtNLM"/>
    </source>
</evidence>
<accession>A0A063Y3H6</accession>
<keyword evidence="2" id="KW-1185">Reference proteome</keyword>
<dbReference type="InterPro" id="IPR022061">
    <property type="entry name" value="DUF3617"/>
</dbReference>
<proteinExistence type="predicted"/>
<name>A0A063Y3H6_9GAMM</name>
<sequence>MNMPPQITTDQECITQADIDKGADFVDMPSGCNLTQIDIRRDSMDYGMSCDMQGMRATFQGQMTFNGNRMQGSMASEVDTPVGKMIMQMETEAQRIGDC</sequence>
<protein>
    <recommendedName>
        <fullName evidence="3">DUF3617 family protein</fullName>
    </recommendedName>
</protein>
<dbReference type="AlphaFoldDB" id="A0A063Y3H6"/>
<gene>
    <name evidence="1" type="ORF">ADINL_2445</name>
</gene>
<reference evidence="1 2" key="1">
    <citation type="journal article" date="2005" name="Int. J. Syst. Evol. Microbiol.">
        <title>Nitrincola lacisaponensis gen. nov., sp. nov., a novel alkaliphilic bacterium isolated from an alkaline, saline lake.</title>
        <authorList>
            <person name="Dimitriu P.A."/>
            <person name="Shukla S.K."/>
            <person name="Conradt J."/>
            <person name="Marquez M.C."/>
            <person name="Ventosa A."/>
            <person name="Maglia A."/>
            <person name="Peyton B.M."/>
            <person name="Pinkart H.C."/>
            <person name="Mormile M.R."/>
        </authorList>
    </citation>
    <scope>NUCLEOTIDE SEQUENCE [LARGE SCALE GENOMIC DNA]</scope>
    <source>
        <strain evidence="1 2">4CA</strain>
    </source>
</reference>
<organism evidence="1 2">
    <name type="scientific">Nitrincola lacisaponensis</name>
    <dbReference type="NCBI Taxonomy" id="267850"/>
    <lineage>
        <taxon>Bacteria</taxon>
        <taxon>Pseudomonadati</taxon>
        <taxon>Pseudomonadota</taxon>
        <taxon>Gammaproteobacteria</taxon>
        <taxon>Oceanospirillales</taxon>
        <taxon>Oceanospirillaceae</taxon>
        <taxon>Nitrincola</taxon>
    </lineage>
</organism>
<dbReference type="Pfam" id="PF12276">
    <property type="entry name" value="DUF3617"/>
    <property type="match status" value="1"/>
</dbReference>